<proteinExistence type="predicted"/>
<feature type="domain" description="SAF" evidence="5">
    <location>
        <begin position="193"/>
        <end position="257"/>
    </location>
</feature>
<evidence type="ECO:0000259" key="5">
    <source>
        <dbReference type="SMART" id="SM00858"/>
    </source>
</evidence>
<keyword evidence="6" id="KW-0966">Cell projection</keyword>
<dbReference type="Pfam" id="PF13144">
    <property type="entry name" value="ChapFlgA"/>
    <property type="match status" value="1"/>
</dbReference>
<dbReference type="NCBIfam" id="TIGR03170">
    <property type="entry name" value="flgA_cterm"/>
    <property type="match status" value="1"/>
</dbReference>
<dbReference type="InterPro" id="IPR039246">
    <property type="entry name" value="Flagellar_FlgA"/>
</dbReference>
<evidence type="ECO:0000256" key="2">
    <source>
        <dbReference type="ARBA" id="ARBA00022729"/>
    </source>
</evidence>
<evidence type="ECO:0000313" key="6">
    <source>
        <dbReference type="EMBL" id="MCC3145180.1"/>
    </source>
</evidence>
<dbReference type="Proteomes" id="UP001199296">
    <property type="component" value="Unassembled WGS sequence"/>
</dbReference>
<dbReference type="SMART" id="SM00858">
    <property type="entry name" value="SAF"/>
    <property type="match status" value="1"/>
</dbReference>
<keyword evidence="6" id="KW-0969">Cilium</keyword>
<feature type="signal peptide" evidence="4">
    <location>
        <begin position="1"/>
        <end position="20"/>
    </location>
</feature>
<dbReference type="RefSeq" id="WP_229345752.1">
    <property type="nucleotide sequence ID" value="NZ_JAJFAT010000009.1"/>
</dbReference>
<comment type="subcellular location">
    <subcellularLocation>
        <location evidence="1">Periplasm</location>
    </subcellularLocation>
</comment>
<keyword evidence="2 4" id="KW-0732">Signal</keyword>
<accession>A0AAW4WVQ0</accession>
<keyword evidence="7" id="KW-1185">Reference proteome</keyword>
<gene>
    <name evidence="6" type="primary">flgA</name>
    <name evidence="6" type="ORF">LJ207_07575</name>
</gene>
<organism evidence="6 7">
    <name type="scientific">Halanaerobium polyolivorans</name>
    <dbReference type="NCBI Taxonomy" id="2886943"/>
    <lineage>
        <taxon>Bacteria</taxon>
        <taxon>Bacillati</taxon>
        <taxon>Bacillota</taxon>
        <taxon>Clostridia</taxon>
        <taxon>Halanaerobiales</taxon>
        <taxon>Halanaerobiaceae</taxon>
        <taxon>Halanaerobium</taxon>
    </lineage>
</organism>
<dbReference type="PANTHER" id="PTHR36307:SF1">
    <property type="entry name" value="FLAGELLA BASAL BODY P-RING FORMATION PROTEIN FLGA"/>
    <property type="match status" value="1"/>
</dbReference>
<reference evidence="6 7" key="1">
    <citation type="submission" date="2021-10" db="EMBL/GenBank/DDBJ databases">
        <authorList>
            <person name="Grouzdev D.S."/>
            <person name="Pantiukh K.S."/>
            <person name="Krutkina M.S."/>
        </authorList>
    </citation>
    <scope>NUCLEOTIDE SEQUENCE [LARGE SCALE GENOMIC DNA]</scope>
    <source>
        <strain evidence="6 7">Z-7514</strain>
    </source>
</reference>
<keyword evidence="3" id="KW-0574">Periplasm</keyword>
<dbReference type="PANTHER" id="PTHR36307">
    <property type="entry name" value="FLAGELLA BASAL BODY P-RING FORMATION PROTEIN FLGA"/>
    <property type="match status" value="1"/>
</dbReference>
<name>A0AAW4WVQ0_9FIRM</name>
<evidence type="ECO:0000256" key="3">
    <source>
        <dbReference type="ARBA" id="ARBA00022764"/>
    </source>
</evidence>
<keyword evidence="6" id="KW-0282">Flagellum</keyword>
<evidence type="ECO:0000256" key="4">
    <source>
        <dbReference type="SAM" id="SignalP"/>
    </source>
</evidence>
<evidence type="ECO:0000256" key="1">
    <source>
        <dbReference type="ARBA" id="ARBA00004418"/>
    </source>
</evidence>
<dbReference type="Gene3D" id="3.90.1210.10">
    <property type="entry name" value="Antifreeze-like/N-acetylneuraminic acid synthase C-terminal domain"/>
    <property type="match status" value="1"/>
</dbReference>
<dbReference type="EMBL" id="JAJFAT010000009">
    <property type="protein sequence ID" value="MCC3145180.1"/>
    <property type="molecule type" value="Genomic_DNA"/>
</dbReference>
<sequence length="320" mass="36037">MKKIIVLTLIMLCLALPAAAFEIRIAAVERVSKDQITLAEIAAVSSFSGEKAELEELQRLEISTAPRAGYAKNINRVLIELSIKSLGYSEADFELLMPKRVRVERQSQIIEAAEIESFIKSYLESEVKREDSQVIIETISELKDEQIAAGDYRFRIADNFSASFGRNNLPLEIVIGERVEKRLFYNFKLGLKTTALTAARNLAYGTIITEADFISEEKKLFANADEQLREWNDAQLTGQELRRTLRKGDLLSLRDLKDPYVVEWGDKLRLNMELNSVSLSATVEARGRGTVGDLITVENIDSGYRFQARIISASEVEKAH</sequence>
<protein>
    <submittedName>
        <fullName evidence="6">Flagellar basal body P-ring formation chaperone FlgA</fullName>
    </submittedName>
</protein>
<dbReference type="GO" id="GO:0042597">
    <property type="term" value="C:periplasmic space"/>
    <property type="evidence" value="ECO:0007669"/>
    <property type="project" value="UniProtKB-SubCell"/>
</dbReference>
<evidence type="ECO:0000313" key="7">
    <source>
        <dbReference type="Proteomes" id="UP001199296"/>
    </source>
</evidence>
<dbReference type="CDD" id="cd11614">
    <property type="entry name" value="SAF_CpaB_FlgA_like"/>
    <property type="match status" value="1"/>
</dbReference>
<dbReference type="Gene3D" id="2.30.30.760">
    <property type="match status" value="1"/>
</dbReference>
<comment type="caution">
    <text evidence="6">The sequence shown here is derived from an EMBL/GenBank/DDBJ whole genome shotgun (WGS) entry which is preliminary data.</text>
</comment>
<dbReference type="InterPro" id="IPR017585">
    <property type="entry name" value="SAF_FlgA"/>
</dbReference>
<dbReference type="GO" id="GO:0044780">
    <property type="term" value="P:bacterial-type flagellum assembly"/>
    <property type="evidence" value="ECO:0007669"/>
    <property type="project" value="InterPro"/>
</dbReference>
<dbReference type="AlphaFoldDB" id="A0AAW4WVQ0"/>
<feature type="chain" id="PRO_5043755914" evidence="4">
    <location>
        <begin position="21"/>
        <end position="320"/>
    </location>
</feature>
<dbReference type="InterPro" id="IPR013974">
    <property type="entry name" value="SAF"/>
</dbReference>